<protein>
    <submittedName>
        <fullName evidence="2">Uncharacterized protein</fullName>
    </submittedName>
</protein>
<evidence type="ECO:0000313" key="2">
    <source>
        <dbReference type="EMBL" id="CAD9419998.1"/>
    </source>
</evidence>
<reference evidence="2" key="1">
    <citation type="submission" date="2021-01" db="EMBL/GenBank/DDBJ databases">
        <authorList>
            <person name="Corre E."/>
            <person name="Pelletier E."/>
            <person name="Niang G."/>
            <person name="Scheremetjew M."/>
            <person name="Finn R."/>
            <person name="Kale V."/>
            <person name="Holt S."/>
            <person name="Cochrane G."/>
            <person name="Meng A."/>
            <person name="Brown T."/>
            <person name="Cohen L."/>
        </authorList>
    </citation>
    <scope>NUCLEOTIDE SEQUENCE</scope>
    <source>
        <strain evidence="2">CCMP1381</strain>
    </source>
</reference>
<feature type="region of interest" description="Disordered" evidence="1">
    <location>
        <begin position="147"/>
        <end position="176"/>
    </location>
</feature>
<feature type="compositionally biased region" description="Basic residues" evidence="1">
    <location>
        <begin position="152"/>
        <end position="165"/>
    </location>
</feature>
<accession>A0A7S2FY27</accession>
<organism evidence="2">
    <name type="scientific">Octactis speculum</name>
    <dbReference type="NCBI Taxonomy" id="3111310"/>
    <lineage>
        <taxon>Eukaryota</taxon>
        <taxon>Sar</taxon>
        <taxon>Stramenopiles</taxon>
        <taxon>Ochrophyta</taxon>
        <taxon>Dictyochophyceae</taxon>
        <taxon>Dictyochales</taxon>
        <taxon>Dictyochaceae</taxon>
        <taxon>Octactis</taxon>
    </lineage>
</organism>
<name>A0A7S2FY27_9STRA</name>
<dbReference type="AlphaFoldDB" id="A0A7S2FY27"/>
<sequence>MNDLDPWLDDQKFEEFLDSHSGTYVIHSYMADNGWIVCEHHIVFESMREFNAWFQAQKQGHWGLESSPDRVRSLMYDQGSCANPQDTRYVRAYLKNKRLQKQRQIVAERRAKEREAEHQKVMARRAAKALRLHGTTDDHFAEAMAMAGKQSRVPKKKKKNVIRHHEKGERPTDIDSTKIANSGRMLFRQASH</sequence>
<evidence type="ECO:0000256" key="1">
    <source>
        <dbReference type="SAM" id="MobiDB-lite"/>
    </source>
</evidence>
<gene>
    <name evidence="2" type="ORF">DSPE1174_LOCUS13349</name>
</gene>
<proteinExistence type="predicted"/>
<feature type="compositionally biased region" description="Basic and acidic residues" evidence="1">
    <location>
        <begin position="166"/>
        <end position="176"/>
    </location>
</feature>
<dbReference type="EMBL" id="HBGS01026271">
    <property type="protein sequence ID" value="CAD9419998.1"/>
    <property type="molecule type" value="Transcribed_RNA"/>
</dbReference>